<name>A0A2C5W7R9_PSEPU</name>
<organism evidence="1 2">
    <name type="scientific">Pseudomonas putida</name>
    <name type="common">Arthrobacter siderocapsulatus</name>
    <dbReference type="NCBI Taxonomy" id="303"/>
    <lineage>
        <taxon>Bacteria</taxon>
        <taxon>Pseudomonadati</taxon>
        <taxon>Pseudomonadota</taxon>
        <taxon>Gammaproteobacteria</taxon>
        <taxon>Pseudomonadales</taxon>
        <taxon>Pseudomonadaceae</taxon>
        <taxon>Pseudomonas</taxon>
    </lineage>
</organism>
<evidence type="ECO:0000313" key="2">
    <source>
        <dbReference type="Proteomes" id="UP000222460"/>
    </source>
</evidence>
<dbReference type="AlphaFoldDB" id="A0A2C5W7R9"/>
<dbReference type="EMBL" id="PDKZ01000002">
    <property type="protein sequence ID" value="PHH40240.1"/>
    <property type="molecule type" value="Genomic_DNA"/>
</dbReference>
<gene>
    <name evidence="1" type="ORF">CRX57_08655</name>
</gene>
<reference evidence="2" key="1">
    <citation type="submission" date="2017-10" db="EMBL/GenBank/DDBJ databases">
        <title>FDA dAtabase for Regulatory Grade micrObial Sequences (FDA-ARGOS): Supporting development and validation of Infectious Disease Dx tests.</title>
        <authorList>
            <person name="Goldberg B."/>
            <person name="Campos J."/>
            <person name="Tallon L."/>
            <person name="Sadzewicz L."/>
            <person name="Ott S."/>
            <person name="Zhao X."/>
            <person name="Nagaraj S."/>
            <person name="Vavikolanu K."/>
            <person name="Aluvathingal J."/>
            <person name="Nadendla S."/>
            <person name="Geyer C."/>
            <person name="Sichtig H."/>
        </authorList>
    </citation>
    <scope>NUCLEOTIDE SEQUENCE [LARGE SCALE GENOMIC DNA]</scope>
    <source>
        <strain evidence="2">FDAARGOS_376</strain>
    </source>
</reference>
<evidence type="ECO:0000313" key="1">
    <source>
        <dbReference type="EMBL" id="PHH40240.1"/>
    </source>
</evidence>
<accession>A0A2C5W7R9</accession>
<dbReference type="Proteomes" id="UP000222460">
    <property type="component" value="Unassembled WGS sequence"/>
</dbReference>
<evidence type="ECO:0008006" key="3">
    <source>
        <dbReference type="Google" id="ProtNLM"/>
    </source>
</evidence>
<proteinExistence type="predicted"/>
<protein>
    <recommendedName>
        <fullName evidence="3">SinR family protein</fullName>
    </recommendedName>
</protein>
<comment type="caution">
    <text evidence="1">The sequence shown here is derived from an EMBL/GenBank/DDBJ whole genome shotgun (WGS) entry which is preliminary data.</text>
</comment>
<sequence length="95" mass="10753">MALYLVTYDLHKQRDYPRIIEAIQKAGESEELLESVWLVSSARGIVELKEHLMGFIDSDDSIAVLPLKVAAGFATENCPVEARRWLNKHLSVKKT</sequence>
<dbReference type="RefSeq" id="WP_098965147.1">
    <property type="nucleotide sequence ID" value="NZ_PDKZ01000002.1"/>
</dbReference>